<gene>
    <name evidence="2" type="ORF">C6P46_004400</name>
</gene>
<proteinExistence type="predicted"/>
<feature type="region of interest" description="Disordered" evidence="1">
    <location>
        <begin position="1"/>
        <end position="65"/>
    </location>
</feature>
<dbReference type="Proteomes" id="UP000777482">
    <property type="component" value="Unassembled WGS sequence"/>
</dbReference>
<reference evidence="2 3" key="1">
    <citation type="submission" date="2020-11" db="EMBL/GenBank/DDBJ databases">
        <title>Kefir isolates.</title>
        <authorList>
            <person name="Marcisauskas S."/>
            <person name="Kim Y."/>
            <person name="Blasche S."/>
        </authorList>
    </citation>
    <scope>NUCLEOTIDE SEQUENCE [LARGE SCALE GENOMIC DNA]</scope>
    <source>
        <strain evidence="2 3">KR</strain>
    </source>
</reference>
<evidence type="ECO:0000313" key="2">
    <source>
        <dbReference type="EMBL" id="KAG0660845.1"/>
    </source>
</evidence>
<evidence type="ECO:0000313" key="3">
    <source>
        <dbReference type="Proteomes" id="UP000777482"/>
    </source>
</evidence>
<feature type="compositionally biased region" description="Low complexity" evidence="1">
    <location>
        <begin position="155"/>
        <end position="165"/>
    </location>
</feature>
<accession>A0A9P7B6C9</accession>
<name>A0A9P7B6C9_RHOMI</name>
<feature type="region of interest" description="Disordered" evidence="1">
    <location>
        <begin position="102"/>
        <end position="189"/>
    </location>
</feature>
<evidence type="ECO:0000256" key="1">
    <source>
        <dbReference type="SAM" id="MobiDB-lite"/>
    </source>
</evidence>
<comment type="caution">
    <text evidence="2">The sequence shown here is derived from an EMBL/GenBank/DDBJ whole genome shotgun (WGS) entry which is preliminary data.</text>
</comment>
<dbReference type="OrthoDB" id="10561832at2759"/>
<protein>
    <submittedName>
        <fullName evidence="2">Uncharacterized protein</fullName>
    </submittedName>
</protein>
<keyword evidence="3" id="KW-1185">Reference proteome</keyword>
<organism evidence="2 3">
    <name type="scientific">Rhodotorula mucilaginosa</name>
    <name type="common">Yeast</name>
    <name type="synonym">Rhodotorula rubra</name>
    <dbReference type="NCBI Taxonomy" id="5537"/>
    <lineage>
        <taxon>Eukaryota</taxon>
        <taxon>Fungi</taxon>
        <taxon>Dikarya</taxon>
        <taxon>Basidiomycota</taxon>
        <taxon>Pucciniomycotina</taxon>
        <taxon>Microbotryomycetes</taxon>
        <taxon>Sporidiobolales</taxon>
        <taxon>Sporidiobolaceae</taxon>
        <taxon>Rhodotorula</taxon>
    </lineage>
</organism>
<sequence length="326" mass="34610">MVERRGGARGRATGSLRPGVAPPPAPRILLSEARASSDQHRSNRSSSSEIGAMYTGQTTSCPGTIEFTSSEGFQGYASRERDNRTLLPSLRTGAQLCAHHLPSLFSPPARPGSRAFPPRAGQKASADCHTSTTTETPTGEAPSDVQPTAVPILLPAPRTSSATSPPDDPSSPGAVRMPFKTTSGGRMVFDSRPKVESAGRRPGHMSLVRFHSDPNIPPAPPPVATSSATHQESKEEFEAFPEECHPGSGHCTPPVKQEVEEERAAGAERDTVPLGVANAGADDCSDDGTASLGDLVCKTAGSLERSWDAVKRAKPQRPTWMRWWSF</sequence>
<dbReference type="AlphaFoldDB" id="A0A9P7B6C9"/>
<feature type="compositionally biased region" description="Polar residues" evidence="1">
    <location>
        <begin position="55"/>
        <end position="65"/>
    </location>
</feature>
<dbReference type="EMBL" id="PUHQ01000040">
    <property type="protein sequence ID" value="KAG0660845.1"/>
    <property type="molecule type" value="Genomic_DNA"/>
</dbReference>